<evidence type="ECO:0000313" key="2">
    <source>
        <dbReference type="EMBL" id="KAK3053356.1"/>
    </source>
</evidence>
<gene>
    <name evidence="2" type="ORF">LTR09_005525</name>
</gene>
<feature type="compositionally biased region" description="Polar residues" evidence="1">
    <location>
        <begin position="21"/>
        <end position="30"/>
    </location>
</feature>
<dbReference type="AlphaFoldDB" id="A0AAJ0G9G2"/>
<name>A0AAJ0G9G2_9PEZI</name>
<feature type="region of interest" description="Disordered" evidence="1">
    <location>
        <begin position="1"/>
        <end position="30"/>
    </location>
</feature>
<protein>
    <submittedName>
        <fullName evidence="2">Uncharacterized protein</fullName>
    </submittedName>
</protein>
<dbReference type="EMBL" id="JAWDJX010000016">
    <property type="protein sequence ID" value="KAK3053356.1"/>
    <property type="molecule type" value="Genomic_DNA"/>
</dbReference>
<organism evidence="2 3">
    <name type="scientific">Extremus antarcticus</name>
    <dbReference type="NCBI Taxonomy" id="702011"/>
    <lineage>
        <taxon>Eukaryota</taxon>
        <taxon>Fungi</taxon>
        <taxon>Dikarya</taxon>
        <taxon>Ascomycota</taxon>
        <taxon>Pezizomycotina</taxon>
        <taxon>Dothideomycetes</taxon>
        <taxon>Dothideomycetidae</taxon>
        <taxon>Mycosphaerellales</taxon>
        <taxon>Extremaceae</taxon>
        <taxon>Extremus</taxon>
    </lineage>
</organism>
<comment type="caution">
    <text evidence="2">The sequence shown here is derived from an EMBL/GenBank/DDBJ whole genome shotgun (WGS) entry which is preliminary data.</text>
</comment>
<keyword evidence="3" id="KW-1185">Reference proteome</keyword>
<dbReference type="Proteomes" id="UP001271007">
    <property type="component" value="Unassembled WGS sequence"/>
</dbReference>
<feature type="compositionally biased region" description="Basic and acidic residues" evidence="1">
    <location>
        <begin position="139"/>
        <end position="155"/>
    </location>
</feature>
<feature type="region of interest" description="Disordered" evidence="1">
    <location>
        <begin position="136"/>
        <end position="155"/>
    </location>
</feature>
<feature type="compositionally biased region" description="Low complexity" evidence="1">
    <location>
        <begin position="8"/>
        <end position="20"/>
    </location>
</feature>
<accession>A0AAJ0G9G2</accession>
<proteinExistence type="predicted"/>
<sequence length="155" mass="16995">MNVTANDQASASSAQAQSFQPTMSTQVTSDISPQTLQLTVEGVNAGDRSVEDIIKHAKLVLRHTNPLDSTETQIPTYELITLLVQGTEQPQYKLALLRGGIIVMEGPAAEDEGTALQGMWKEVSRKVAQVVPRAWETAATRDQDRDSSSARWMRE</sequence>
<evidence type="ECO:0000256" key="1">
    <source>
        <dbReference type="SAM" id="MobiDB-lite"/>
    </source>
</evidence>
<reference evidence="2" key="1">
    <citation type="submission" date="2023-04" db="EMBL/GenBank/DDBJ databases">
        <title>Black Yeasts Isolated from many extreme environments.</title>
        <authorList>
            <person name="Coleine C."/>
            <person name="Stajich J.E."/>
            <person name="Selbmann L."/>
        </authorList>
    </citation>
    <scope>NUCLEOTIDE SEQUENCE</scope>
    <source>
        <strain evidence="2">CCFEE 5312</strain>
    </source>
</reference>
<evidence type="ECO:0000313" key="3">
    <source>
        <dbReference type="Proteomes" id="UP001271007"/>
    </source>
</evidence>